<protein>
    <recommendedName>
        <fullName evidence="7">Bacterial surface antigen (D15) domain-containing protein</fullName>
    </recommendedName>
</protein>
<dbReference type="STRING" id="1324350.AOY20_12840"/>
<evidence type="ECO:0000256" key="3">
    <source>
        <dbReference type="ARBA" id="ARBA00022692"/>
    </source>
</evidence>
<dbReference type="GO" id="GO:0009279">
    <property type="term" value="C:cell outer membrane"/>
    <property type="evidence" value="ECO:0007669"/>
    <property type="project" value="UniProtKB-SubCell"/>
</dbReference>
<keyword evidence="9" id="KW-1185">Reference proteome</keyword>
<evidence type="ECO:0000256" key="4">
    <source>
        <dbReference type="ARBA" id="ARBA00022729"/>
    </source>
</evidence>
<dbReference type="PANTHER" id="PTHR12815:SF47">
    <property type="entry name" value="TRANSLOCATION AND ASSEMBLY MODULE SUBUNIT TAMA"/>
    <property type="match status" value="1"/>
</dbReference>
<evidence type="ECO:0000313" key="9">
    <source>
        <dbReference type="Proteomes" id="UP000064939"/>
    </source>
</evidence>
<evidence type="ECO:0000256" key="6">
    <source>
        <dbReference type="ARBA" id="ARBA00023237"/>
    </source>
</evidence>
<dbReference type="InterPro" id="IPR000184">
    <property type="entry name" value="Bac_surfAg_D15"/>
</dbReference>
<dbReference type="Gene3D" id="2.40.160.50">
    <property type="entry name" value="membrane protein fhac: a member of the omp85/tpsb transporter family"/>
    <property type="match status" value="1"/>
</dbReference>
<dbReference type="AlphaFoldDB" id="A0A0N9VFM8"/>
<dbReference type="GO" id="GO:0097347">
    <property type="term" value="C:TAM protein secretion complex"/>
    <property type="evidence" value="ECO:0007669"/>
    <property type="project" value="TreeGrafter"/>
</dbReference>
<dbReference type="PANTHER" id="PTHR12815">
    <property type="entry name" value="SORTING AND ASSEMBLY MACHINERY SAMM50 PROTEIN FAMILY MEMBER"/>
    <property type="match status" value="1"/>
</dbReference>
<dbReference type="Proteomes" id="UP000064939">
    <property type="component" value="Chromosome"/>
</dbReference>
<keyword evidence="2" id="KW-1134">Transmembrane beta strand</keyword>
<comment type="subcellular location">
    <subcellularLocation>
        <location evidence="1">Membrane</location>
    </subcellularLocation>
</comment>
<evidence type="ECO:0000259" key="7">
    <source>
        <dbReference type="Pfam" id="PF01103"/>
    </source>
</evidence>
<dbReference type="RefSeq" id="WP_054582232.1">
    <property type="nucleotide sequence ID" value="NZ_CP012808.1"/>
</dbReference>
<reference evidence="8 9" key="1">
    <citation type="journal article" date="2015" name="Int. J. Syst. Evol. Microbiol.">
        <title>Acinetobacter equi sp. nov. isolated from horse faeces.</title>
        <authorList>
            <person name="Poppel M.T."/>
            <person name="Skiebe E."/>
            <person name="Laue M."/>
            <person name="Bergmann H."/>
            <person name="Ebersberger I."/>
            <person name="Garn T."/>
            <person name="Fruth A."/>
            <person name="Baumgardt S."/>
            <person name="Busse H.J."/>
            <person name="Wilharm G."/>
        </authorList>
    </citation>
    <scope>NUCLEOTIDE SEQUENCE [LARGE SCALE GENOMIC DNA]</scope>
    <source>
        <strain evidence="8 9">114</strain>
    </source>
</reference>
<feature type="domain" description="Bacterial surface antigen (D15)" evidence="7">
    <location>
        <begin position="618"/>
        <end position="920"/>
    </location>
</feature>
<keyword evidence="4" id="KW-0732">Signal</keyword>
<dbReference type="Gene3D" id="3.10.20.310">
    <property type="entry name" value="membrane protein fhac"/>
    <property type="match status" value="2"/>
</dbReference>
<keyword evidence="3" id="KW-0812">Transmembrane</keyword>
<accession>A0A0N9VFM8</accession>
<name>A0A0N9VFM8_9GAMM</name>
<gene>
    <name evidence="8" type="ORF">AOY20_12840</name>
</gene>
<evidence type="ECO:0000313" key="8">
    <source>
        <dbReference type="EMBL" id="ALH96352.1"/>
    </source>
</evidence>
<dbReference type="Pfam" id="PF01103">
    <property type="entry name" value="Omp85"/>
    <property type="match status" value="1"/>
</dbReference>
<evidence type="ECO:0000256" key="5">
    <source>
        <dbReference type="ARBA" id="ARBA00023136"/>
    </source>
</evidence>
<proteinExistence type="predicted"/>
<dbReference type="OrthoDB" id="9769707at2"/>
<evidence type="ECO:0000256" key="1">
    <source>
        <dbReference type="ARBA" id="ARBA00004370"/>
    </source>
</evidence>
<organism evidence="8 9">
    <name type="scientific">Acinetobacter equi</name>
    <dbReference type="NCBI Taxonomy" id="1324350"/>
    <lineage>
        <taxon>Bacteria</taxon>
        <taxon>Pseudomonadati</taxon>
        <taxon>Pseudomonadota</taxon>
        <taxon>Gammaproteobacteria</taxon>
        <taxon>Moraxellales</taxon>
        <taxon>Moraxellaceae</taxon>
        <taxon>Acinetobacter</taxon>
    </lineage>
</organism>
<dbReference type="KEGG" id="aei:AOY20_12840"/>
<sequence length="923" mass="104421">MSAHLKFKKSALSVSMTSIFQWKHAKHVYVSLFLSFMSNQIFAESLDNLQHEKTENIQEKSDSKEKIDEQFTIKDKYPADKPQEKTELSNMEMDFPNSVEMLNQQLSHNEDIKEFQNINLDDLEAMPSFNLNQDMVNEIYAVADEAKKEALAYRANQQNEVVVNEATKQELAEINFAPINVNQLMNNIQAESKIVVEANETGATLGELGLQQDQVEDQKKQNVFKRIFNSIKPKNDKDDENTAAASRITAHVHLVDDGRSYALDKKEIAAQQKLKANIEAKLSSYTVEVFDDYSAAVPQLRELSKNAAEAVGFYNAVFRFEKKGKALLDVYVEPNAPVIVDNQNIEFTGTGASLPQFQIIGILPDLQVGDVLNQGLYTKTKDRITEAATNFGYFDSYWRIHDLQIFQPENEADITLKFETGNRYKLGLAEFTMSDPTKEIPLDMDVLEKMVPWKPGQDYALWRVTGLVNNLTNSRYFNYTLVDTIIPDPIEKPLELTDDVKALLAEEDVPDDIRAQLNHQHELTSNKEVTQNLVNEAEFAGTSVGKSRSFSDVDQAEEDSKKVKTEQLKIKAREDETVPVLVTLNADRLNSAEAGLGYGSDTGFRLRGQYRRAIVNRRGHSFDANLELSQIRQSAEGRYNIPFNHPLNDYFTLVAGYEREERKRISQTGDLQTEAGVAGVDRIIKNPFGGWQQIWSTRYRLDRLSGDALDVVNWDDVPNWFKANTKSQQESLLFGYEISRIDANKRVNPTRGFSQSYKIELGSDKLLTDTNMAIANAGWKFLFSYGENDNNQILGRGNLGYIFTKDFNAVPYNLRYFAGGDQTIRGFDYKSLSPEVFGIKIGGQALAVGSVEYNYQFMEGWRAAVFSDFGNAYDKEFNTPTAYSIGLGLRWASPIGPIRIDLASGISDKDHPIRLHFFIGPQI</sequence>
<evidence type="ECO:0000256" key="2">
    <source>
        <dbReference type="ARBA" id="ARBA00022452"/>
    </source>
</evidence>
<keyword evidence="6" id="KW-0998">Cell outer membrane</keyword>
<keyword evidence="5" id="KW-0472">Membrane</keyword>
<dbReference type="EMBL" id="CP012808">
    <property type="protein sequence ID" value="ALH96352.1"/>
    <property type="molecule type" value="Genomic_DNA"/>
</dbReference>
<dbReference type="GO" id="GO:0009306">
    <property type="term" value="P:protein secretion"/>
    <property type="evidence" value="ECO:0007669"/>
    <property type="project" value="TreeGrafter"/>
</dbReference>
<dbReference type="InterPro" id="IPR039910">
    <property type="entry name" value="D15-like"/>
</dbReference>